<name>H2AT99_KAZAF</name>
<dbReference type="GO" id="GO:0006812">
    <property type="term" value="P:monoatomic cation transport"/>
    <property type="evidence" value="ECO:0007669"/>
    <property type="project" value="EnsemblFungi"/>
</dbReference>
<evidence type="ECO:0000256" key="6">
    <source>
        <dbReference type="SAM" id="Phobius"/>
    </source>
</evidence>
<dbReference type="InParanoid" id="H2AT99"/>
<keyword evidence="3 6" id="KW-0812">Transmembrane</keyword>
<organism evidence="7 8">
    <name type="scientific">Kazachstania africana (strain ATCC 22294 / BCRC 22015 / CBS 2517 / CECT 1963 / NBRC 1671 / NRRL Y-8276)</name>
    <name type="common">Yeast</name>
    <name type="synonym">Kluyveromyces africanus</name>
    <dbReference type="NCBI Taxonomy" id="1071382"/>
    <lineage>
        <taxon>Eukaryota</taxon>
        <taxon>Fungi</taxon>
        <taxon>Dikarya</taxon>
        <taxon>Ascomycota</taxon>
        <taxon>Saccharomycotina</taxon>
        <taxon>Saccharomycetes</taxon>
        <taxon>Saccharomycetales</taxon>
        <taxon>Saccharomycetaceae</taxon>
        <taxon>Kazachstania</taxon>
    </lineage>
</organism>
<dbReference type="FunCoup" id="H2AT99">
    <property type="interactions" value="1342"/>
</dbReference>
<dbReference type="KEGG" id="kaf:KAFR_0C06080"/>
<evidence type="ECO:0000256" key="1">
    <source>
        <dbReference type="ARBA" id="ARBA00004370"/>
    </source>
</evidence>
<dbReference type="EMBL" id="HE650823">
    <property type="protein sequence ID" value="CCF57599.1"/>
    <property type="molecule type" value="Genomic_DNA"/>
</dbReference>
<feature type="transmembrane region" description="Helical" evidence="6">
    <location>
        <begin position="30"/>
        <end position="53"/>
    </location>
</feature>
<evidence type="ECO:0000256" key="3">
    <source>
        <dbReference type="ARBA" id="ARBA00022692"/>
    </source>
</evidence>
<evidence type="ECO:0000313" key="7">
    <source>
        <dbReference type="EMBL" id="CCF57599.1"/>
    </source>
</evidence>
<reference evidence="7 8" key="1">
    <citation type="journal article" date="2011" name="Proc. Natl. Acad. Sci. U.S.A.">
        <title>Evolutionary erosion of yeast sex chromosomes by mating-type switching accidents.</title>
        <authorList>
            <person name="Gordon J.L."/>
            <person name="Armisen D."/>
            <person name="Proux-Wera E."/>
            <person name="Oheigeartaigh S.S."/>
            <person name="Byrne K.P."/>
            <person name="Wolfe K.H."/>
        </authorList>
    </citation>
    <scope>NUCLEOTIDE SEQUENCE [LARGE SCALE GENOMIC DNA]</scope>
    <source>
        <strain evidence="8">ATCC 22294 / BCRC 22015 / CBS 2517 / CECT 1963 / NBRC 1671 / NRRL Y-8276</strain>
    </source>
</reference>
<sequence>MDSSKIINIILAIFLPPVAVFAARGWGTECIIDIVLTICVFFPGMLYALYIVLSD</sequence>
<dbReference type="GO" id="GO:0005886">
    <property type="term" value="C:plasma membrane"/>
    <property type="evidence" value="ECO:0007669"/>
    <property type="project" value="EnsemblFungi"/>
</dbReference>
<dbReference type="STRING" id="1071382.H2AT99"/>
<dbReference type="GO" id="GO:0070300">
    <property type="term" value="F:phosphatidic acid binding"/>
    <property type="evidence" value="ECO:0007669"/>
    <property type="project" value="EnsemblFungi"/>
</dbReference>
<evidence type="ECO:0008006" key="9">
    <source>
        <dbReference type="Google" id="ProtNLM"/>
    </source>
</evidence>
<comment type="subcellular location">
    <subcellularLocation>
        <location evidence="1">Membrane</location>
    </subcellularLocation>
</comment>
<keyword evidence="5 6" id="KW-0472">Membrane</keyword>
<dbReference type="PANTHER" id="PTHR21659:SF42">
    <property type="entry name" value="UPF0057 MEMBRANE PROTEIN ZK632.10-RELATED"/>
    <property type="match status" value="1"/>
</dbReference>
<dbReference type="GO" id="GO:0046625">
    <property type="term" value="F:sphingolipid binding"/>
    <property type="evidence" value="ECO:0007669"/>
    <property type="project" value="EnsemblFungi"/>
</dbReference>
<keyword evidence="4 6" id="KW-1133">Transmembrane helix</keyword>
<dbReference type="eggNOG" id="KOG1773">
    <property type="taxonomic scope" value="Eukaryota"/>
</dbReference>
<dbReference type="Pfam" id="PF01679">
    <property type="entry name" value="Pmp3"/>
    <property type="match status" value="1"/>
</dbReference>
<keyword evidence="8" id="KW-1185">Reference proteome</keyword>
<dbReference type="HOGENOM" id="CLU_107649_6_2_1"/>
<evidence type="ECO:0000256" key="5">
    <source>
        <dbReference type="ARBA" id="ARBA00023136"/>
    </source>
</evidence>
<dbReference type="GO" id="GO:0080025">
    <property type="term" value="F:phosphatidylinositol-3,5-bisphosphate binding"/>
    <property type="evidence" value="ECO:0007669"/>
    <property type="project" value="EnsemblFungi"/>
</dbReference>
<feature type="transmembrane region" description="Helical" evidence="6">
    <location>
        <begin position="6"/>
        <end position="23"/>
    </location>
</feature>
<evidence type="ECO:0000313" key="8">
    <source>
        <dbReference type="Proteomes" id="UP000005220"/>
    </source>
</evidence>
<proteinExistence type="inferred from homology"/>
<gene>
    <name evidence="7" type="primary">KAFR0C06080</name>
    <name evidence="7" type="ORF">KAFR_0C06080</name>
</gene>
<protein>
    <recommendedName>
        <fullName evidence="9">Plasma membrane proteolipid 3</fullName>
    </recommendedName>
</protein>
<dbReference type="Proteomes" id="UP000005220">
    <property type="component" value="Chromosome 3"/>
</dbReference>
<accession>H2AT99</accession>
<dbReference type="PROSITE" id="PS01309">
    <property type="entry name" value="UPF0057"/>
    <property type="match status" value="1"/>
</dbReference>
<dbReference type="OrthoDB" id="2802411at2759"/>
<comment type="similarity">
    <text evidence="2">Belongs to the UPF0057 (PMP3) family.</text>
</comment>
<evidence type="ECO:0000256" key="4">
    <source>
        <dbReference type="ARBA" id="ARBA00022989"/>
    </source>
</evidence>
<dbReference type="GO" id="GO:0042391">
    <property type="term" value="P:regulation of membrane potential"/>
    <property type="evidence" value="ECO:0007669"/>
    <property type="project" value="EnsemblFungi"/>
</dbReference>
<dbReference type="GO" id="GO:0032266">
    <property type="term" value="F:phosphatidylinositol-3-phosphate binding"/>
    <property type="evidence" value="ECO:0007669"/>
    <property type="project" value="EnsemblFungi"/>
</dbReference>
<dbReference type="RefSeq" id="XP_003956734.1">
    <property type="nucleotide sequence ID" value="XM_003956685.1"/>
</dbReference>
<dbReference type="GeneID" id="13885517"/>
<evidence type="ECO:0000256" key="2">
    <source>
        <dbReference type="ARBA" id="ARBA00009530"/>
    </source>
</evidence>
<dbReference type="PANTHER" id="PTHR21659">
    <property type="entry name" value="HYDROPHOBIC PROTEIN RCI2 LOW TEMPERATURE AND SALT RESPONSIVE PROTEIN LTI6 -RELATED"/>
    <property type="match status" value="1"/>
</dbReference>
<dbReference type="InterPro" id="IPR000612">
    <property type="entry name" value="PMP3"/>
</dbReference>
<dbReference type="AlphaFoldDB" id="H2AT99"/>